<evidence type="ECO:0000313" key="3">
    <source>
        <dbReference type="EMBL" id="GGF76254.1"/>
    </source>
</evidence>
<feature type="transmembrane region" description="Helical" evidence="2">
    <location>
        <begin position="252"/>
        <end position="270"/>
    </location>
</feature>
<feature type="transmembrane region" description="Helical" evidence="2">
    <location>
        <begin position="44"/>
        <end position="66"/>
    </location>
</feature>
<keyword evidence="2" id="KW-1133">Transmembrane helix</keyword>
<organism evidence="3 4">
    <name type="scientific">Azorhizobium oxalatiphilum</name>
    <dbReference type="NCBI Taxonomy" id="980631"/>
    <lineage>
        <taxon>Bacteria</taxon>
        <taxon>Pseudomonadati</taxon>
        <taxon>Pseudomonadota</taxon>
        <taxon>Alphaproteobacteria</taxon>
        <taxon>Hyphomicrobiales</taxon>
        <taxon>Xanthobacteraceae</taxon>
        <taxon>Azorhizobium</taxon>
    </lineage>
</organism>
<dbReference type="Proteomes" id="UP000606044">
    <property type="component" value="Unassembled WGS sequence"/>
</dbReference>
<dbReference type="GO" id="GO:0051301">
    <property type="term" value="P:cell division"/>
    <property type="evidence" value="ECO:0007669"/>
    <property type="project" value="UniProtKB-KW"/>
</dbReference>
<dbReference type="GO" id="GO:0032153">
    <property type="term" value="C:cell division site"/>
    <property type="evidence" value="ECO:0007669"/>
    <property type="project" value="TreeGrafter"/>
</dbReference>
<keyword evidence="2" id="KW-0812">Transmembrane</keyword>
<feature type="transmembrane region" description="Helical" evidence="2">
    <location>
        <begin position="189"/>
        <end position="210"/>
    </location>
</feature>
<dbReference type="GO" id="GO:0016020">
    <property type="term" value="C:membrane"/>
    <property type="evidence" value="ECO:0007669"/>
    <property type="project" value="InterPro"/>
</dbReference>
<dbReference type="RefSeq" id="WP_244644556.1">
    <property type="nucleotide sequence ID" value="NZ_BMCT01000006.1"/>
</dbReference>
<dbReference type="InterPro" id="IPR004513">
    <property type="entry name" value="FtsX"/>
</dbReference>
<gene>
    <name evidence="3" type="ORF">GCM10007301_40260</name>
</gene>
<reference evidence="3" key="2">
    <citation type="submission" date="2020-09" db="EMBL/GenBank/DDBJ databases">
        <authorList>
            <person name="Sun Q."/>
            <person name="Sedlacek I."/>
        </authorList>
    </citation>
    <scope>NUCLEOTIDE SEQUENCE</scope>
    <source>
        <strain evidence="3">CCM 7897</strain>
    </source>
</reference>
<name>A0A917C8V0_9HYPH</name>
<keyword evidence="3" id="KW-0132">Cell division</keyword>
<keyword evidence="4" id="KW-1185">Reference proteome</keyword>
<comment type="caution">
    <text evidence="3">The sequence shown here is derived from an EMBL/GenBank/DDBJ whole genome shotgun (WGS) entry which is preliminary data.</text>
</comment>
<evidence type="ECO:0000256" key="2">
    <source>
        <dbReference type="SAM" id="Phobius"/>
    </source>
</evidence>
<evidence type="ECO:0000256" key="1">
    <source>
        <dbReference type="SAM" id="MobiDB-lite"/>
    </source>
</evidence>
<dbReference type="AlphaFoldDB" id="A0A917C8V0"/>
<reference evidence="3" key="1">
    <citation type="journal article" date="2014" name="Int. J. Syst. Evol. Microbiol.">
        <title>Complete genome sequence of Corynebacterium casei LMG S-19264T (=DSM 44701T), isolated from a smear-ripened cheese.</title>
        <authorList>
            <consortium name="US DOE Joint Genome Institute (JGI-PGF)"/>
            <person name="Walter F."/>
            <person name="Albersmeier A."/>
            <person name="Kalinowski J."/>
            <person name="Ruckert C."/>
        </authorList>
    </citation>
    <scope>NUCLEOTIDE SEQUENCE</scope>
    <source>
        <strain evidence="3">CCM 7897</strain>
    </source>
</reference>
<keyword evidence="3" id="KW-0131">Cell cycle</keyword>
<protein>
    <submittedName>
        <fullName evidence="3">Cell division protein FtsX</fullName>
    </submittedName>
</protein>
<proteinExistence type="predicted"/>
<dbReference type="PANTHER" id="PTHR47755">
    <property type="entry name" value="CELL DIVISION PROTEIN FTSX"/>
    <property type="match status" value="1"/>
</dbReference>
<evidence type="ECO:0000313" key="4">
    <source>
        <dbReference type="Proteomes" id="UP000606044"/>
    </source>
</evidence>
<sequence length="324" mass="33962">MSTTDDTTVPAPPPATPGKPEKPAKPKAVPVTPIVPGATVAGRALIAVVAIMTFLAALTIGSVMAVRSTAGAWRSDVTREVTIQIRAGDKAVTDAQVRAAVDLAQQTPGILEAHVLTETETGRLLEPWLGAGLDYSDLPVPRIVVLRLDPAASPDLARLRRTLTDRIPTAALDDHRTWSRRLGAMAEGVMITGFGLLALVGVATVLSVVFATRAAVATNRTIVEVLHFVGARDGFIAAQFQRHFLKIGMQGGILGGVAAAALFGGLMSLPRFGILADPENPGIITWLDPGWLGFGGIAIAVIIIALVTALTSRITVYRTLRTIA</sequence>
<keyword evidence="2" id="KW-0472">Membrane</keyword>
<accession>A0A917C8V0</accession>
<feature type="transmembrane region" description="Helical" evidence="2">
    <location>
        <begin position="290"/>
        <end position="311"/>
    </location>
</feature>
<feature type="region of interest" description="Disordered" evidence="1">
    <location>
        <begin position="1"/>
        <end position="28"/>
    </location>
</feature>
<dbReference type="EMBL" id="BMCT01000006">
    <property type="protein sequence ID" value="GGF76254.1"/>
    <property type="molecule type" value="Genomic_DNA"/>
</dbReference>
<dbReference type="PANTHER" id="PTHR47755:SF1">
    <property type="entry name" value="CELL DIVISION PROTEIN FTSX"/>
    <property type="match status" value="1"/>
</dbReference>